<organism evidence="2 3">
    <name type="scientific">Diploscapter pachys</name>
    <dbReference type="NCBI Taxonomy" id="2018661"/>
    <lineage>
        <taxon>Eukaryota</taxon>
        <taxon>Metazoa</taxon>
        <taxon>Ecdysozoa</taxon>
        <taxon>Nematoda</taxon>
        <taxon>Chromadorea</taxon>
        <taxon>Rhabditida</taxon>
        <taxon>Rhabditina</taxon>
        <taxon>Rhabditomorpha</taxon>
        <taxon>Rhabditoidea</taxon>
        <taxon>Rhabditidae</taxon>
        <taxon>Diploscapter</taxon>
    </lineage>
</organism>
<feature type="domain" description="Methyltransferase FkbM" evidence="1">
    <location>
        <begin position="85"/>
        <end position="246"/>
    </location>
</feature>
<dbReference type="InterPro" id="IPR006342">
    <property type="entry name" value="FkbM_mtfrase"/>
</dbReference>
<evidence type="ECO:0000313" key="2">
    <source>
        <dbReference type="EMBL" id="PAV74673.1"/>
    </source>
</evidence>
<dbReference type="Pfam" id="PF05050">
    <property type="entry name" value="Methyltransf_21"/>
    <property type="match status" value="1"/>
</dbReference>
<keyword evidence="3" id="KW-1185">Reference proteome</keyword>
<proteinExistence type="predicted"/>
<comment type="caution">
    <text evidence="2">The sequence shown here is derived from an EMBL/GenBank/DDBJ whole genome shotgun (WGS) entry which is preliminary data.</text>
</comment>
<dbReference type="PANTHER" id="PTHR22989:SF3">
    <property type="entry name" value="METHYLTRANSFERASE FKBM DOMAIN-CONTAINING PROTEIN"/>
    <property type="match status" value="1"/>
</dbReference>
<protein>
    <recommendedName>
        <fullName evidence="1">Methyltransferase FkbM domain-containing protein</fullName>
    </recommendedName>
</protein>
<dbReference type="Proteomes" id="UP000218231">
    <property type="component" value="Unassembled WGS sequence"/>
</dbReference>
<evidence type="ECO:0000259" key="1">
    <source>
        <dbReference type="Pfam" id="PF05050"/>
    </source>
</evidence>
<dbReference type="PANTHER" id="PTHR22989">
    <property type="entry name" value="UNCHARACTERIZED DUF13 C.ELEGANS"/>
    <property type="match status" value="1"/>
</dbReference>
<gene>
    <name evidence="2" type="ORF">WR25_19455</name>
</gene>
<sequence length="264" mass="31492">MLFSKRLSLFWWRQPFNVNDLRSSFDDWSSCVQNGMEHYIFDPNLTWENAESILTYCQNRFQLKSRIKSQNFSNLDEDKYVILPKNNDPVSVLTIGIGQDVLSETKLKKILSSDSEFIGVDPVLINKQLYEPIGKYFPFAISSKNDRKWTSVLKEGSHKDYVLRNVAHRHIIRFLKDDINKTFIDNLWLDSEGAEYELLPYFYEGGKFDKYNIVFCQINIEIHLPDYEMRRKFMQFMYHLITEKRYLVFHPVKFYHDPQVPPTL</sequence>
<name>A0A2A2KLD2_9BILA</name>
<accession>A0A2A2KLD2</accession>
<dbReference type="EMBL" id="LIAE01008298">
    <property type="protein sequence ID" value="PAV74673.1"/>
    <property type="molecule type" value="Genomic_DNA"/>
</dbReference>
<dbReference type="OrthoDB" id="10006218at2759"/>
<reference evidence="2 3" key="1">
    <citation type="journal article" date="2017" name="Curr. Biol.">
        <title>Genome architecture and evolution of a unichromosomal asexual nematode.</title>
        <authorList>
            <person name="Fradin H."/>
            <person name="Zegar C."/>
            <person name="Gutwein M."/>
            <person name="Lucas J."/>
            <person name="Kovtun M."/>
            <person name="Corcoran D."/>
            <person name="Baugh L.R."/>
            <person name="Kiontke K."/>
            <person name="Gunsalus K."/>
            <person name="Fitch D.H."/>
            <person name="Piano F."/>
        </authorList>
    </citation>
    <scope>NUCLEOTIDE SEQUENCE [LARGE SCALE GENOMIC DNA]</scope>
    <source>
        <strain evidence="2">PF1309</strain>
    </source>
</reference>
<evidence type="ECO:0000313" key="3">
    <source>
        <dbReference type="Proteomes" id="UP000218231"/>
    </source>
</evidence>
<dbReference type="AlphaFoldDB" id="A0A2A2KLD2"/>
<dbReference type="STRING" id="2018661.A0A2A2KLD2"/>